<dbReference type="SUPFAM" id="SSF53067">
    <property type="entry name" value="Actin-like ATPase domain"/>
    <property type="match status" value="1"/>
</dbReference>
<feature type="domain" description="Carbamoyltransferase C-terminal" evidence="3">
    <location>
        <begin position="570"/>
        <end position="736"/>
    </location>
</feature>
<sequence length="738" mass="84333">MISIGLVPNIHDASIAVVYDGRLIYSKEIERISRLKHNVVSNNRTYLYSPFVYFVPALVEARQYLLKKYSIDISEADVIAIPFDYDILYNNKFLEKTFQKKYKGKCYFSYDLFFGHVIKKSIDYFNDHIFGVLRLANVTKRRLGQVNIDPKEEWLKTLSQLPTEPQDPFLYSYLYGKKYFYLLLLALGLCKIGGKRIGTKTPIVLARMIGKALGIDPNLVSDISGMVLNSCNGIASSIDEKARLILNNKIFCNPKSRYVKIYKTLRKLHLLSARTYNQDLIRLVEKVWKIAFGKEPKKIVTVPHHLAHAASAYYTSGFKRALAVTVDGSGEIASTTVWDVKDGEFELLHNFPTISYSLGGFYETLSYLLGFDIFEGPGKVMGLAPYGKKTDKYWNLATDILEVYDEDSEVPYAIKYPVVNVPVLFSNYRVNWDPKAKPLNEEAANFAYVIQRRFEEAYLTLMRWAVRQTGIKEAVIAGGAALNAKANMEVLYAKIFNDMFVFPAANDAGTSIGAALWAYEHVLGGKVKNERIENVFWGADFSDEVDEAIRWAKDTFNLKVENADITQLVDHLLRNEIVTVYQGRPEFGPRALGHRSIVADPRIRENWERVNALKGREWWRPLAPSLLLDKAKEYFEVGEHLPFMIVMERFKEEACERLPVVCHVDRTARPQTVTPSIDKNWYQLIKAFGDETGEYVVMNTSFNLGGEPLVDTPKQAIVSFLLGRFDAMWMEGYLIMRR</sequence>
<dbReference type="Proteomes" id="UP000060778">
    <property type="component" value="Chromosome"/>
</dbReference>
<dbReference type="InterPro" id="IPR003696">
    <property type="entry name" value="Carbtransf_dom"/>
</dbReference>
<dbReference type="Pfam" id="PF16861">
    <property type="entry name" value="Carbam_trans_C"/>
    <property type="match status" value="1"/>
</dbReference>
<dbReference type="GO" id="GO:0003824">
    <property type="term" value="F:catalytic activity"/>
    <property type="evidence" value="ECO:0007669"/>
    <property type="project" value="InterPro"/>
</dbReference>
<comment type="similarity">
    <text evidence="1">Belongs to the NodU/CmcH family.</text>
</comment>
<dbReference type="OrthoDB" id="42122at2157"/>
<organism evidence="4 5">
    <name type="scientific">Ignicoccus islandicus DSM 13165</name>
    <dbReference type="NCBI Taxonomy" id="940295"/>
    <lineage>
        <taxon>Archaea</taxon>
        <taxon>Thermoproteota</taxon>
        <taxon>Thermoprotei</taxon>
        <taxon>Desulfurococcales</taxon>
        <taxon>Desulfurococcaceae</taxon>
        <taxon>Ignicoccus</taxon>
    </lineage>
</organism>
<evidence type="ECO:0000313" key="4">
    <source>
        <dbReference type="EMBL" id="ALU11544.1"/>
    </source>
</evidence>
<evidence type="ECO:0000313" key="5">
    <source>
        <dbReference type="Proteomes" id="UP000060778"/>
    </source>
</evidence>
<proteinExistence type="inferred from homology"/>
<dbReference type="RefSeq" id="WP_217221090.1">
    <property type="nucleotide sequence ID" value="NZ_CP006867.1"/>
</dbReference>
<reference evidence="4 5" key="1">
    <citation type="submission" date="2013-11" db="EMBL/GenBank/DDBJ databases">
        <title>Comparative genomics of Ignicoccus.</title>
        <authorList>
            <person name="Podar M."/>
        </authorList>
    </citation>
    <scope>NUCLEOTIDE SEQUENCE [LARGE SCALE GENOMIC DNA]</scope>
    <source>
        <strain evidence="4 5">DSM 13165</strain>
    </source>
</reference>
<evidence type="ECO:0000259" key="2">
    <source>
        <dbReference type="Pfam" id="PF02543"/>
    </source>
</evidence>
<dbReference type="Pfam" id="PF02543">
    <property type="entry name" value="Carbam_trans_N"/>
    <property type="match status" value="1"/>
</dbReference>
<name>A0A0U3F635_9CREN</name>
<gene>
    <name evidence="4" type="ORF">EYM_02330</name>
</gene>
<evidence type="ECO:0000259" key="3">
    <source>
        <dbReference type="Pfam" id="PF16861"/>
    </source>
</evidence>
<protein>
    <submittedName>
        <fullName evidence="4">Nodulation protein</fullName>
    </submittedName>
</protein>
<keyword evidence="5" id="KW-1185">Reference proteome</keyword>
<dbReference type="Gene3D" id="3.90.870.20">
    <property type="entry name" value="Carbamoyltransferase, C-terminal domain"/>
    <property type="match status" value="1"/>
</dbReference>
<dbReference type="InterPro" id="IPR031730">
    <property type="entry name" value="Carbam_trans_C"/>
</dbReference>
<dbReference type="InterPro" id="IPR051338">
    <property type="entry name" value="NodU/CmcH_Carbamoyltrnsfr"/>
</dbReference>
<dbReference type="AlphaFoldDB" id="A0A0U3F635"/>
<dbReference type="InterPro" id="IPR043129">
    <property type="entry name" value="ATPase_NBD"/>
</dbReference>
<dbReference type="PANTHER" id="PTHR34847">
    <property type="entry name" value="NODULATION PROTEIN U"/>
    <property type="match status" value="1"/>
</dbReference>
<dbReference type="KEGG" id="iis:EYM_02330"/>
<dbReference type="PANTHER" id="PTHR34847:SF1">
    <property type="entry name" value="NODULATION PROTEIN U"/>
    <property type="match status" value="1"/>
</dbReference>
<evidence type="ECO:0000256" key="1">
    <source>
        <dbReference type="ARBA" id="ARBA00006129"/>
    </source>
</evidence>
<dbReference type="GeneID" id="30679866"/>
<dbReference type="CDD" id="cd24098">
    <property type="entry name" value="ASKHA_NBD_TobZ_N"/>
    <property type="match status" value="1"/>
</dbReference>
<dbReference type="EMBL" id="CP006867">
    <property type="protein sequence ID" value="ALU11544.1"/>
    <property type="molecule type" value="Genomic_DNA"/>
</dbReference>
<dbReference type="Gene3D" id="3.30.420.40">
    <property type="match status" value="3"/>
</dbReference>
<accession>A0A0U3F635</accession>
<dbReference type="STRING" id="940295.EYM_02330"/>
<feature type="domain" description="Carbamoyltransferase" evidence="2">
    <location>
        <begin position="291"/>
        <end position="516"/>
    </location>
</feature>
<dbReference type="InterPro" id="IPR038152">
    <property type="entry name" value="Carbam_trans_C_sf"/>
</dbReference>